<organism evidence="6 7">
    <name type="scientific">Xanthocytophaga flava</name>
    <dbReference type="NCBI Taxonomy" id="3048013"/>
    <lineage>
        <taxon>Bacteria</taxon>
        <taxon>Pseudomonadati</taxon>
        <taxon>Bacteroidota</taxon>
        <taxon>Cytophagia</taxon>
        <taxon>Cytophagales</taxon>
        <taxon>Rhodocytophagaceae</taxon>
        <taxon>Xanthocytophaga</taxon>
    </lineage>
</organism>
<reference evidence="6" key="1">
    <citation type="submission" date="2023-05" db="EMBL/GenBank/DDBJ databases">
        <authorList>
            <person name="Zhang X."/>
        </authorList>
    </citation>
    <scope>NUCLEOTIDE SEQUENCE</scope>
    <source>
        <strain evidence="6">YF14B1</strain>
    </source>
</reference>
<dbReference type="PANTHER" id="PTHR22298">
    <property type="entry name" value="ENDO-1,4-BETA-GLUCANASE"/>
    <property type="match status" value="1"/>
</dbReference>
<dbReference type="SMART" id="SM01067">
    <property type="entry name" value="CBM_3"/>
    <property type="match status" value="1"/>
</dbReference>
<dbReference type="PROSITE" id="PS51172">
    <property type="entry name" value="CBM3"/>
    <property type="match status" value="1"/>
</dbReference>
<dbReference type="InterPro" id="IPR001701">
    <property type="entry name" value="Glyco_hydro_9"/>
</dbReference>
<dbReference type="EMBL" id="JASJOS010000001">
    <property type="protein sequence ID" value="MDJ1478921.1"/>
    <property type="molecule type" value="Genomic_DNA"/>
</dbReference>
<dbReference type="SUPFAM" id="SSF49384">
    <property type="entry name" value="Carbohydrate-binding domain"/>
    <property type="match status" value="1"/>
</dbReference>
<evidence type="ECO:0000313" key="7">
    <source>
        <dbReference type="Proteomes" id="UP001241110"/>
    </source>
</evidence>
<evidence type="ECO:0000256" key="1">
    <source>
        <dbReference type="ARBA" id="ARBA00022801"/>
    </source>
</evidence>
<keyword evidence="3" id="KW-0326">Glycosidase</keyword>
<comment type="caution">
    <text evidence="6">The sequence shown here is derived from an EMBL/GenBank/DDBJ whole genome shotgun (WGS) entry which is preliminary data.</text>
</comment>
<dbReference type="AlphaFoldDB" id="A0AAE3U474"/>
<sequence length="657" mass="73361">MKYLISLTTCSILISLFGIQNLSAQYNYAEGLQKTLLFYEAQRSGKMPANNRLTWRGDSHLRDGKDVGIDLTGGWYDAGDSPKWNATMSFAASTLAWSALEYPKGYQQSGQMSYLLSNLKWVGDYFIKCLRFKSIDDLPTYRVFVEVGNVDEEHKSWVANEVMQALYPNRPSFYADKDAPATSIVAAMAASQAVSSIVFRTNGNTQYADALLLNAQKLYEFATTYQGNGTVKNAKGEIVKHTENYDENRFEDQVCLAAIWLYRATKSLQPEASAQYLKQAEKLASGFANRVPEAYYSYSTYEIPCFILLSEEFPDSILYKQKTEAALDRFINLPKSPGGLAKIGYEWGTLRHANNTAWLFFVYADHLAAGARKTKYEQWAKSQLDYSLGSNPQNRSYLLGFQPAGKTVVNTPHHGTAHAPWAGWEHLNKEKPEFRYQPRHILYGGLLGGPNWNDEFKAEVGNAAQTEVALDFNAGITANMARMTSVVGGKPLPNFPPKEKPDDEYFVEASIADTDNESVEIKAWLNNRSAFPAKVSSNLSFRYYFQAEPGTQIQAEIVNGKGAAISQPTLYQGSIYFVTVTFPNTPIFPGGLDPNNGWTPFYRKEVVFRLKSSGSWNNANDWSFKGLSSQGKNPVKVNQISVWEGKKKLGGIDPPKG</sequence>
<dbReference type="InterPro" id="IPR036966">
    <property type="entry name" value="CBM3_sf"/>
</dbReference>
<dbReference type="InterPro" id="IPR008965">
    <property type="entry name" value="CBM2/CBM3_carb-bd_dom_sf"/>
</dbReference>
<evidence type="ECO:0000259" key="5">
    <source>
        <dbReference type="PROSITE" id="PS51172"/>
    </source>
</evidence>
<keyword evidence="1 6" id="KW-0378">Hydrolase</keyword>
<gene>
    <name evidence="6" type="ORF">QNI16_00410</name>
</gene>
<protein>
    <submittedName>
        <fullName evidence="6">Glycoside hydrolase family 9 protein</fullName>
    </submittedName>
</protein>
<dbReference type="InterPro" id="IPR012341">
    <property type="entry name" value="6hp_glycosidase-like_sf"/>
</dbReference>
<dbReference type="Pfam" id="PF00759">
    <property type="entry name" value="Glyco_hydro_9"/>
    <property type="match status" value="1"/>
</dbReference>
<evidence type="ECO:0000313" key="6">
    <source>
        <dbReference type="EMBL" id="MDJ1478921.1"/>
    </source>
</evidence>
<dbReference type="RefSeq" id="WP_313974700.1">
    <property type="nucleotide sequence ID" value="NZ_JASJOS010000001.1"/>
</dbReference>
<dbReference type="GO" id="GO:0004553">
    <property type="term" value="F:hydrolase activity, hydrolyzing O-glycosyl compounds"/>
    <property type="evidence" value="ECO:0007669"/>
    <property type="project" value="InterPro"/>
</dbReference>
<name>A0AAE3U474_9BACT</name>
<dbReference type="InterPro" id="IPR008928">
    <property type="entry name" value="6-hairpin_glycosidase_sf"/>
</dbReference>
<evidence type="ECO:0000256" key="3">
    <source>
        <dbReference type="ARBA" id="ARBA00023295"/>
    </source>
</evidence>
<proteinExistence type="predicted"/>
<keyword evidence="2" id="KW-0119">Carbohydrate metabolism</keyword>
<dbReference type="GO" id="GO:0030248">
    <property type="term" value="F:cellulose binding"/>
    <property type="evidence" value="ECO:0007669"/>
    <property type="project" value="InterPro"/>
</dbReference>
<dbReference type="InterPro" id="IPR001956">
    <property type="entry name" value="CBM3"/>
</dbReference>
<dbReference type="Gene3D" id="1.50.10.10">
    <property type="match status" value="1"/>
</dbReference>
<feature type="domain" description="CBM3" evidence="5">
    <location>
        <begin position="500"/>
        <end position="655"/>
    </location>
</feature>
<dbReference type="GO" id="GO:0000272">
    <property type="term" value="P:polysaccharide catabolic process"/>
    <property type="evidence" value="ECO:0007669"/>
    <property type="project" value="UniProtKB-KW"/>
</dbReference>
<keyword evidence="4" id="KW-0624">Polysaccharide degradation</keyword>
<accession>A0AAE3U474</accession>
<evidence type="ECO:0000256" key="2">
    <source>
        <dbReference type="ARBA" id="ARBA00023277"/>
    </source>
</evidence>
<dbReference type="SUPFAM" id="SSF48208">
    <property type="entry name" value="Six-hairpin glycosidases"/>
    <property type="match status" value="1"/>
</dbReference>
<dbReference type="Gene3D" id="2.60.40.710">
    <property type="entry name" value="Endoglucanase-like"/>
    <property type="match status" value="1"/>
</dbReference>
<evidence type="ECO:0000256" key="4">
    <source>
        <dbReference type="ARBA" id="ARBA00023326"/>
    </source>
</evidence>
<dbReference type="Proteomes" id="UP001241110">
    <property type="component" value="Unassembled WGS sequence"/>
</dbReference>
<dbReference type="Pfam" id="PF00942">
    <property type="entry name" value="CBM_3"/>
    <property type="match status" value="1"/>
</dbReference>